<dbReference type="InterPro" id="IPR009053">
    <property type="entry name" value="Prefoldin"/>
</dbReference>
<sequence>MASTLPAAMAQPAERNQMEQLRELQNRSMELRRHLTQLSGQVEAAAHERQALERTLKELSAMKPETETYKVIGKMFLLQTQAELTDQVTAELGEAVSSVEMRLKLRSQFVEKLKENELGIEELVASFSAQK</sequence>
<dbReference type="AlphaFoldDB" id="A0A1X6NPU8"/>
<evidence type="ECO:0000256" key="1">
    <source>
        <dbReference type="ARBA" id="ARBA00008045"/>
    </source>
</evidence>
<evidence type="ECO:0000313" key="5">
    <source>
        <dbReference type="Proteomes" id="UP000218209"/>
    </source>
</evidence>
<dbReference type="Pfam" id="PF01920">
    <property type="entry name" value="Prefoldin_2"/>
    <property type="match status" value="1"/>
</dbReference>
<dbReference type="PANTHER" id="PTHR20903:SF0">
    <property type="entry name" value="PREFOLDIN SUBUNIT 1"/>
    <property type="match status" value="1"/>
</dbReference>
<evidence type="ECO:0000256" key="3">
    <source>
        <dbReference type="SAM" id="Coils"/>
    </source>
</evidence>
<dbReference type="InterPro" id="IPR002777">
    <property type="entry name" value="PFD_beta-like"/>
</dbReference>
<dbReference type="GO" id="GO:0051082">
    <property type="term" value="F:unfolded protein binding"/>
    <property type="evidence" value="ECO:0007669"/>
    <property type="project" value="InterPro"/>
</dbReference>
<keyword evidence="5" id="KW-1185">Reference proteome</keyword>
<dbReference type="GO" id="GO:0005737">
    <property type="term" value="C:cytoplasm"/>
    <property type="evidence" value="ECO:0007669"/>
    <property type="project" value="TreeGrafter"/>
</dbReference>
<feature type="coiled-coil region" evidence="3">
    <location>
        <begin position="14"/>
        <end position="62"/>
    </location>
</feature>
<evidence type="ECO:0000313" key="4">
    <source>
        <dbReference type="EMBL" id="OSX70617.1"/>
    </source>
</evidence>
<proteinExistence type="inferred from homology"/>
<evidence type="ECO:0000256" key="2">
    <source>
        <dbReference type="ARBA" id="ARBA00023186"/>
    </source>
</evidence>
<dbReference type="Proteomes" id="UP000218209">
    <property type="component" value="Unassembled WGS sequence"/>
</dbReference>
<organism evidence="4 5">
    <name type="scientific">Porphyra umbilicalis</name>
    <name type="common">Purple laver</name>
    <name type="synonym">Red alga</name>
    <dbReference type="NCBI Taxonomy" id="2786"/>
    <lineage>
        <taxon>Eukaryota</taxon>
        <taxon>Rhodophyta</taxon>
        <taxon>Bangiophyceae</taxon>
        <taxon>Bangiales</taxon>
        <taxon>Bangiaceae</taxon>
        <taxon>Porphyra</taxon>
    </lineage>
</organism>
<dbReference type="OrthoDB" id="5242628at2759"/>
<dbReference type="EMBL" id="KV919231">
    <property type="protein sequence ID" value="OSX70617.1"/>
    <property type="molecule type" value="Genomic_DNA"/>
</dbReference>
<dbReference type="GO" id="GO:0044183">
    <property type="term" value="F:protein folding chaperone"/>
    <property type="evidence" value="ECO:0007669"/>
    <property type="project" value="TreeGrafter"/>
</dbReference>
<comment type="similarity">
    <text evidence="1">Belongs to the prefoldin subunit beta family.</text>
</comment>
<evidence type="ECO:0008006" key="6">
    <source>
        <dbReference type="Google" id="ProtNLM"/>
    </source>
</evidence>
<dbReference type="GO" id="GO:0016272">
    <property type="term" value="C:prefoldin complex"/>
    <property type="evidence" value="ECO:0007669"/>
    <property type="project" value="InterPro"/>
</dbReference>
<accession>A0A1X6NPU8</accession>
<name>A0A1X6NPU8_PORUM</name>
<gene>
    <name evidence="4" type="ORF">BU14_0709s0001</name>
</gene>
<protein>
    <recommendedName>
        <fullName evidence="6">Prefoldin subunit 2</fullName>
    </recommendedName>
</protein>
<dbReference type="Gene3D" id="1.10.287.370">
    <property type="match status" value="1"/>
</dbReference>
<keyword evidence="3" id="KW-0175">Coiled coil</keyword>
<dbReference type="PANTHER" id="PTHR20903">
    <property type="entry name" value="PREFOLDIN SUBUNIT 1-RELATED"/>
    <property type="match status" value="1"/>
</dbReference>
<reference evidence="4 5" key="1">
    <citation type="submission" date="2017-03" db="EMBL/GenBank/DDBJ databases">
        <title>WGS assembly of Porphyra umbilicalis.</title>
        <authorList>
            <person name="Brawley S.H."/>
            <person name="Blouin N.A."/>
            <person name="Ficko-Blean E."/>
            <person name="Wheeler G.L."/>
            <person name="Lohr M."/>
            <person name="Goodson H.V."/>
            <person name="Jenkins J.W."/>
            <person name="Blaby-Haas C.E."/>
            <person name="Helliwell K.E."/>
            <person name="Chan C."/>
            <person name="Marriage T."/>
            <person name="Bhattacharya D."/>
            <person name="Klein A.S."/>
            <person name="Badis Y."/>
            <person name="Brodie J."/>
            <person name="Cao Y."/>
            <person name="Collen J."/>
            <person name="Dittami S.M."/>
            <person name="Gachon C.M."/>
            <person name="Green B.R."/>
            <person name="Karpowicz S."/>
            <person name="Kim J.W."/>
            <person name="Kudahl U."/>
            <person name="Lin S."/>
            <person name="Michel G."/>
            <person name="Mittag M."/>
            <person name="Olson B.J."/>
            <person name="Pangilinan J."/>
            <person name="Peng Y."/>
            <person name="Qiu H."/>
            <person name="Shu S."/>
            <person name="Singer J.T."/>
            <person name="Smith A.G."/>
            <person name="Sprecher B.N."/>
            <person name="Wagner V."/>
            <person name="Wang W."/>
            <person name="Wang Z.-Y."/>
            <person name="Yan J."/>
            <person name="Yarish C."/>
            <person name="Zoeuner-Riek S."/>
            <person name="Zhuang Y."/>
            <person name="Zou Y."/>
            <person name="Lindquist E.A."/>
            <person name="Grimwood J."/>
            <person name="Barry K."/>
            <person name="Rokhsar D.S."/>
            <person name="Schmutz J."/>
            <person name="Stiller J.W."/>
            <person name="Grossman A.R."/>
            <person name="Prochnik S.E."/>
        </authorList>
    </citation>
    <scope>NUCLEOTIDE SEQUENCE [LARGE SCALE GENOMIC DNA]</scope>
    <source>
        <strain evidence="4">4086291</strain>
    </source>
</reference>
<keyword evidence="2" id="KW-0143">Chaperone</keyword>
<dbReference type="SUPFAM" id="SSF46579">
    <property type="entry name" value="Prefoldin"/>
    <property type="match status" value="1"/>
</dbReference>